<dbReference type="PROSITE" id="PS50012">
    <property type="entry name" value="RCC1_3"/>
    <property type="match status" value="4"/>
</dbReference>
<keyword evidence="6" id="KW-1185">Reference proteome</keyword>
<name>A0ABQ8Z424_9EUKA</name>
<dbReference type="Gene3D" id="2.130.10.30">
    <property type="entry name" value="Regulator of chromosome condensation 1/beta-lactamase-inhibitor protein II"/>
    <property type="match status" value="1"/>
</dbReference>
<evidence type="ECO:0000256" key="2">
    <source>
        <dbReference type="ARBA" id="ARBA00022737"/>
    </source>
</evidence>
<dbReference type="InterPro" id="IPR000408">
    <property type="entry name" value="Reg_chr_condens"/>
</dbReference>
<accession>A0ABQ8Z424</accession>
<dbReference type="SUPFAM" id="SSF54695">
    <property type="entry name" value="POZ domain"/>
    <property type="match status" value="1"/>
</dbReference>
<dbReference type="InterPro" id="IPR000210">
    <property type="entry name" value="BTB/POZ_dom"/>
</dbReference>
<proteinExistence type="predicted"/>
<feature type="domain" description="BTB" evidence="4">
    <location>
        <begin position="467"/>
        <end position="542"/>
    </location>
</feature>
<dbReference type="SUPFAM" id="SSF50985">
    <property type="entry name" value="RCC1/BLIP-II"/>
    <property type="match status" value="1"/>
</dbReference>
<organism evidence="5 6">
    <name type="scientific">Anaeramoeba flamelloides</name>
    <dbReference type="NCBI Taxonomy" id="1746091"/>
    <lineage>
        <taxon>Eukaryota</taxon>
        <taxon>Metamonada</taxon>
        <taxon>Anaeramoebidae</taxon>
        <taxon>Anaeramoeba</taxon>
    </lineage>
</organism>
<evidence type="ECO:0000313" key="5">
    <source>
        <dbReference type="EMBL" id="KAJ6251647.1"/>
    </source>
</evidence>
<feature type="repeat" description="RCC1" evidence="3">
    <location>
        <begin position="97"/>
        <end position="149"/>
    </location>
</feature>
<dbReference type="PROSITE" id="PS50097">
    <property type="entry name" value="BTB"/>
    <property type="match status" value="1"/>
</dbReference>
<keyword evidence="1" id="KW-0344">Guanine-nucleotide releasing factor</keyword>
<evidence type="ECO:0000256" key="1">
    <source>
        <dbReference type="ARBA" id="ARBA00022658"/>
    </source>
</evidence>
<dbReference type="InterPro" id="IPR011333">
    <property type="entry name" value="SKP1/BTB/POZ_sf"/>
</dbReference>
<dbReference type="PANTHER" id="PTHR45982:SF1">
    <property type="entry name" value="REGULATOR OF CHROMOSOME CONDENSATION"/>
    <property type="match status" value="1"/>
</dbReference>
<feature type="repeat" description="RCC1" evidence="3">
    <location>
        <begin position="259"/>
        <end position="306"/>
    </location>
</feature>
<feature type="repeat" description="RCC1" evidence="3">
    <location>
        <begin position="310"/>
        <end position="363"/>
    </location>
</feature>
<evidence type="ECO:0000313" key="6">
    <source>
        <dbReference type="Proteomes" id="UP001150062"/>
    </source>
</evidence>
<dbReference type="InterPro" id="IPR058923">
    <property type="entry name" value="RCC1-like_dom"/>
</dbReference>
<dbReference type="CDD" id="cd18186">
    <property type="entry name" value="BTB_POZ_ZBTB_KLHL-like"/>
    <property type="match status" value="1"/>
</dbReference>
<dbReference type="Proteomes" id="UP001150062">
    <property type="component" value="Unassembled WGS sequence"/>
</dbReference>
<feature type="repeat" description="RCC1" evidence="3">
    <location>
        <begin position="207"/>
        <end position="258"/>
    </location>
</feature>
<dbReference type="PANTHER" id="PTHR45982">
    <property type="entry name" value="REGULATOR OF CHROMOSOME CONDENSATION"/>
    <property type="match status" value="1"/>
</dbReference>
<comment type="caution">
    <text evidence="5">The sequence shown here is derived from an EMBL/GenBank/DDBJ whole genome shotgun (WGS) entry which is preliminary data.</text>
</comment>
<keyword evidence="2" id="KW-0677">Repeat</keyword>
<dbReference type="Pfam" id="PF00651">
    <property type="entry name" value="BTB"/>
    <property type="match status" value="1"/>
</dbReference>
<evidence type="ECO:0000256" key="3">
    <source>
        <dbReference type="PROSITE-ProRule" id="PRU00235"/>
    </source>
</evidence>
<evidence type="ECO:0000259" key="4">
    <source>
        <dbReference type="PROSITE" id="PS50097"/>
    </source>
</evidence>
<dbReference type="Pfam" id="PF25390">
    <property type="entry name" value="WD40_RLD"/>
    <property type="match status" value="1"/>
</dbReference>
<sequence>MQNNTVYGWGYNSSRQYPNKNGNISRPSLCDFLPKDIQLVQIVSTEYRVSYLTVGGEVYETGKSREPKNGKVFQYEVEPIKKLAAGFSHLLYLSKTGRLYVTGSQNKPKIGLDTNTINKPKELTYFKDNNIEIVDIAAGNYQNFFVSSEGILYAMGLPIGSNTTTFLDQQKLIYTLMDANKTKECGTVERIWGGVHSEFIFIATSKNKLYAYGKNAQGQLGVNNQNQTNTPTIVPDFNADEIKDIGCGNTHSTLLLKDGTLYGCGSAQSSGVGYQTKTFKIIPNLKNKKVIEINSGYAHSLALVEDNNKFDLYSWGTNGDGQLGNGSTTPKNTPEKISIPNFNYGFETKIFCGNCDSLVYNAINNNIQEEFLKILESGEFSDFDISGIKCHKSILKFRTGKQPQVLKTFLEENYEEKSIQAFLNRIYGHRSISSEINKISDQLGISEFPKRKFEEDLRKLFYDEDSKDFSIITTYDEDEEDEEDVEIPVHKFILIVRSGLFREMFQNVTEETNKVKDYSGKSMESLEILIKFLYTQTIELTADDDPQLIAEELEDAIDYYRLDKYCGLEKELKQIKD</sequence>
<dbReference type="Gene3D" id="3.30.710.10">
    <property type="entry name" value="Potassium Channel Kv1.1, Chain A"/>
    <property type="match status" value="1"/>
</dbReference>
<gene>
    <name evidence="5" type="ORF">M0813_14846</name>
</gene>
<dbReference type="InterPro" id="IPR009091">
    <property type="entry name" value="RCC1/BLIP-II"/>
</dbReference>
<protein>
    <recommendedName>
        <fullName evidence="4">BTB domain-containing protein</fullName>
    </recommendedName>
</protein>
<dbReference type="EMBL" id="JAOAOG010000055">
    <property type="protein sequence ID" value="KAJ6251647.1"/>
    <property type="molecule type" value="Genomic_DNA"/>
</dbReference>
<reference evidence="5" key="1">
    <citation type="submission" date="2022-08" db="EMBL/GenBank/DDBJ databases">
        <title>Novel sulfate-reducing endosymbionts in the free-living metamonad Anaeramoeba.</title>
        <authorList>
            <person name="Jerlstrom-Hultqvist J."/>
            <person name="Cepicka I."/>
            <person name="Gallot-Lavallee L."/>
            <person name="Salas-Leiva D."/>
            <person name="Curtis B.A."/>
            <person name="Zahonova K."/>
            <person name="Pipaliya S."/>
            <person name="Dacks J."/>
            <person name="Roger A.J."/>
        </authorList>
    </citation>
    <scope>NUCLEOTIDE SEQUENCE</scope>
    <source>
        <strain evidence="5">Schooner1</strain>
    </source>
</reference>
<dbReference type="InterPro" id="IPR051553">
    <property type="entry name" value="Ran_GTPase-activating"/>
</dbReference>